<dbReference type="SMART" id="SM00448">
    <property type="entry name" value="REC"/>
    <property type="match status" value="1"/>
</dbReference>
<dbReference type="FunFam" id="1.10.10.10:FF:000005">
    <property type="entry name" value="Two-component system response regulator"/>
    <property type="match status" value="1"/>
</dbReference>
<feature type="domain" description="Response regulatory" evidence="8">
    <location>
        <begin position="2"/>
        <end position="116"/>
    </location>
</feature>
<reference evidence="11" key="1">
    <citation type="journal article" date="2015" name="Genome Announc.">
        <title>Draft Genome Sequence of Tolypothrix boutellei Strain VB521301.</title>
        <authorList>
            <person name="Chandrababunaidu M.M."/>
            <person name="Singh D."/>
            <person name="Sen D."/>
            <person name="Bhan S."/>
            <person name="Das S."/>
            <person name="Gupta A."/>
            <person name="Adhikary S.P."/>
            <person name="Tripathy S."/>
        </authorList>
    </citation>
    <scope>NUCLEOTIDE SEQUENCE</scope>
    <source>
        <strain evidence="11">VB521301</strain>
    </source>
</reference>
<reference evidence="10" key="2">
    <citation type="submission" date="2019-11" db="EMBL/GenBank/DDBJ databases">
        <title>Improved Assembly of Tolypothrix boutellei genome.</title>
        <authorList>
            <person name="Sarangi A.N."/>
            <person name="Mukherjee M."/>
            <person name="Ghosh S."/>
            <person name="Singh D."/>
            <person name="Das A."/>
            <person name="Kant S."/>
            <person name="Prusty A."/>
            <person name="Tripathy S."/>
        </authorList>
    </citation>
    <scope>NUCLEOTIDE SEQUENCE</scope>
    <source>
        <strain evidence="10">VB521301</strain>
    </source>
</reference>
<keyword evidence="5" id="KW-0804">Transcription</keyword>
<sequence>MRILLVEDEPGIAEFISQGLRETGYAVDVASDGEEGREYVSSVEYDIIILDIMLPNIDGLKLLSEFRSQKIQTPVLLLTARDTVEDRVKGLDRGADDYLVKPFAFSELLARLRALQRRPPLQFNTMLQIGDLTMDVVKREVQRGGRAIELSPLEFKLLEYLLRNSNSVVTRTQIGEHVWDFDFYSDSNVVDVYVGYLRRKIDKGFDQPLLHTVRGVGYCLKSCSVS</sequence>
<dbReference type="PANTHER" id="PTHR48111:SF22">
    <property type="entry name" value="REGULATOR OF RPOS"/>
    <property type="match status" value="1"/>
</dbReference>
<dbReference type="Pfam" id="PF00486">
    <property type="entry name" value="Trans_reg_C"/>
    <property type="match status" value="1"/>
</dbReference>
<dbReference type="CDD" id="cd19935">
    <property type="entry name" value="REC_OmpR_CusR-like"/>
    <property type="match status" value="1"/>
</dbReference>
<dbReference type="OrthoDB" id="9790442at2"/>
<evidence type="ECO:0000256" key="1">
    <source>
        <dbReference type="ARBA" id="ARBA00022553"/>
    </source>
</evidence>
<evidence type="ECO:0000256" key="6">
    <source>
        <dbReference type="PROSITE-ProRule" id="PRU00169"/>
    </source>
</evidence>
<dbReference type="SMART" id="SM00862">
    <property type="entry name" value="Trans_reg_C"/>
    <property type="match status" value="1"/>
</dbReference>
<evidence type="ECO:0000256" key="5">
    <source>
        <dbReference type="ARBA" id="ARBA00023163"/>
    </source>
</evidence>
<dbReference type="CDD" id="cd00383">
    <property type="entry name" value="trans_reg_C"/>
    <property type="match status" value="1"/>
</dbReference>
<dbReference type="EMBL" id="JHEG02000058">
    <property type="protein sequence ID" value="KIE08428.1"/>
    <property type="molecule type" value="Genomic_DNA"/>
</dbReference>
<dbReference type="InterPro" id="IPR001789">
    <property type="entry name" value="Sig_transdc_resp-reg_receiver"/>
</dbReference>
<comment type="caution">
    <text evidence="11">The sequence shown here is derived from an EMBL/GenBank/DDBJ whole genome shotgun (WGS) entry which is preliminary data.</text>
</comment>
<gene>
    <name evidence="11" type="ORF">DA73_0228010</name>
    <name evidence="10" type="ORF">DA73_0400039215</name>
</gene>
<feature type="DNA-binding region" description="OmpR/PhoB-type" evidence="7">
    <location>
        <begin position="124"/>
        <end position="222"/>
    </location>
</feature>
<evidence type="ECO:0000313" key="10">
    <source>
        <dbReference type="EMBL" id="KAF3883758.1"/>
    </source>
</evidence>
<evidence type="ECO:0000256" key="4">
    <source>
        <dbReference type="ARBA" id="ARBA00023125"/>
    </source>
</evidence>
<evidence type="ECO:0000259" key="8">
    <source>
        <dbReference type="PROSITE" id="PS50110"/>
    </source>
</evidence>
<dbReference type="Proteomes" id="UP000029738">
    <property type="component" value="Unassembled WGS sequence"/>
</dbReference>
<dbReference type="GO" id="GO:0000976">
    <property type="term" value="F:transcription cis-regulatory region binding"/>
    <property type="evidence" value="ECO:0007669"/>
    <property type="project" value="TreeGrafter"/>
</dbReference>
<keyword evidence="3" id="KW-0805">Transcription regulation</keyword>
<dbReference type="GO" id="GO:0000156">
    <property type="term" value="F:phosphorelay response regulator activity"/>
    <property type="evidence" value="ECO:0007669"/>
    <property type="project" value="TreeGrafter"/>
</dbReference>
<evidence type="ECO:0000259" key="9">
    <source>
        <dbReference type="PROSITE" id="PS51755"/>
    </source>
</evidence>
<dbReference type="InterPro" id="IPR001867">
    <property type="entry name" value="OmpR/PhoB-type_DNA-bd"/>
</dbReference>
<dbReference type="GO" id="GO:0006355">
    <property type="term" value="P:regulation of DNA-templated transcription"/>
    <property type="evidence" value="ECO:0007669"/>
    <property type="project" value="InterPro"/>
</dbReference>
<protein>
    <submittedName>
        <fullName evidence="10">Response regulator transcription factor</fullName>
    </submittedName>
    <submittedName>
        <fullName evidence="11">Transcriptional regulator</fullName>
    </submittedName>
</protein>
<dbReference type="Pfam" id="PF00072">
    <property type="entry name" value="Response_reg"/>
    <property type="match status" value="1"/>
</dbReference>
<feature type="domain" description="OmpR/PhoB-type" evidence="9">
    <location>
        <begin position="124"/>
        <end position="222"/>
    </location>
</feature>
<dbReference type="InterPro" id="IPR036388">
    <property type="entry name" value="WH-like_DNA-bd_sf"/>
</dbReference>
<feature type="modified residue" description="4-aspartylphosphate" evidence="6">
    <location>
        <position position="51"/>
    </location>
</feature>
<evidence type="ECO:0000256" key="3">
    <source>
        <dbReference type="ARBA" id="ARBA00023015"/>
    </source>
</evidence>
<keyword evidence="1 6" id="KW-0597">Phosphoprotein</keyword>
<keyword evidence="2" id="KW-0902">Two-component regulatory system</keyword>
<evidence type="ECO:0000313" key="12">
    <source>
        <dbReference type="Proteomes" id="UP000029738"/>
    </source>
</evidence>
<dbReference type="Gene3D" id="1.10.10.10">
    <property type="entry name" value="Winged helix-like DNA-binding domain superfamily/Winged helix DNA-binding domain"/>
    <property type="match status" value="1"/>
</dbReference>
<dbReference type="STRING" id="1479485.DA73_0228010"/>
<dbReference type="PANTHER" id="PTHR48111">
    <property type="entry name" value="REGULATOR OF RPOS"/>
    <property type="match status" value="1"/>
</dbReference>
<proteinExistence type="predicted"/>
<dbReference type="AlphaFoldDB" id="A0A0C1QXL0"/>
<keyword evidence="4 7" id="KW-0238">DNA-binding</keyword>
<dbReference type="InterPro" id="IPR039420">
    <property type="entry name" value="WalR-like"/>
</dbReference>
<name>A0A0C1QXL0_9CYAN</name>
<dbReference type="GO" id="GO:0005829">
    <property type="term" value="C:cytosol"/>
    <property type="evidence" value="ECO:0007669"/>
    <property type="project" value="TreeGrafter"/>
</dbReference>
<dbReference type="PROSITE" id="PS51755">
    <property type="entry name" value="OMPR_PHOB"/>
    <property type="match status" value="1"/>
</dbReference>
<dbReference type="FunFam" id="3.40.50.2300:FF:000002">
    <property type="entry name" value="DNA-binding response regulator PhoP"/>
    <property type="match status" value="1"/>
</dbReference>
<dbReference type="RefSeq" id="WP_038080827.1">
    <property type="nucleotide sequence ID" value="NZ_JHEG04000002.1"/>
</dbReference>
<dbReference type="InterPro" id="IPR011006">
    <property type="entry name" value="CheY-like_superfamily"/>
</dbReference>
<dbReference type="Gene3D" id="6.10.250.690">
    <property type="match status" value="1"/>
</dbReference>
<dbReference type="PROSITE" id="PS50110">
    <property type="entry name" value="RESPONSE_REGULATORY"/>
    <property type="match status" value="1"/>
</dbReference>
<keyword evidence="12" id="KW-1185">Reference proteome</keyword>
<organism evidence="11">
    <name type="scientific">Tolypothrix bouteillei VB521301</name>
    <dbReference type="NCBI Taxonomy" id="1479485"/>
    <lineage>
        <taxon>Bacteria</taxon>
        <taxon>Bacillati</taxon>
        <taxon>Cyanobacteriota</taxon>
        <taxon>Cyanophyceae</taxon>
        <taxon>Nostocales</taxon>
        <taxon>Tolypothrichaceae</taxon>
        <taxon>Tolypothrix</taxon>
    </lineage>
</organism>
<dbReference type="EMBL" id="JHEG04000002">
    <property type="protein sequence ID" value="KAF3883758.1"/>
    <property type="molecule type" value="Genomic_DNA"/>
</dbReference>
<dbReference type="GO" id="GO:0032993">
    <property type="term" value="C:protein-DNA complex"/>
    <property type="evidence" value="ECO:0007669"/>
    <property type="project" value="TreeGrafter"/>
</dbReference>
<dbReference type="SUPFAM" id="SSF52172">
    <property type="entry name" value="CheY-like"/>
    <property type="match status" value="1"/>
</dbReference>
<evidence type="ECO:0000313" key="11">
    <source>
        <dbReference type="EMBL" id="KIE08428.1"/>
    </source>
</evidence>
<evidence type="ECO:0000256" key="7">
    <source>
        <dbReference type="PROSITE-ProRule" id="PRU01091"/>
    </source>
</evidence>
<evidence type="ECO:0000256" key="2">
    <source>
        <dbReference type="ARBA" id="ARBA00023012"/>
    </source>
</evidence>
<accession>A0A0C1QXL0</accession>
<dbReference type="Gene3D" id="3.40.50.2300">
    <property type="match status" value="1"/>
</dbReference>